<feature type="compositionally biased region" description="Low complexity" evidence="6">
    <location>
        <begin position="246"/>
        <end position="257"/>
    </location>
</feature>
<dbReference type="GO" id="GO:0005739">
    <property type="term" value="C:mitochondrion"/>
    <property type="evidence" value="ECO:0007669"/>
    <property type="project" value="TreeGrafter"/>
</dbReference>
<dbReference type="GO" id="GO:0032541">
    <property type="term" value="C:cortical endoplasmic reticulum"/>
    <property type="evidence" value="ECO:0007669"/>
    <property type="project" value="TreeGrafter"/>
</dbReference>
<comment type="subcellular location">
    <subcellularLocation>
        <location evidence="1">Membrane</location>
        <topology evidence="1">Single-pass membrane protein</topology>
    </subcellularLocation>
</comment>
<evidence type="ECO:0000313" key="8">
    <source>
        <dbReference type="EMBL" id="KAF9071696.1"/>
    </source>
</evidence>
<dbReference type="GO" id="GO:0120015">
    <property type="term" value="F:sterol transfer activity"/>
    <property type="evidence" value="ECO:0007669"/>
    <property type="project" value="TreeGrafter"/>
</dbReference>
<feature type="compositionally biased region" description="Polar residues" evidence="6">
    <location>
        <begin position="173"/>
        <end position="186"/>
    </location>
</feature>
<dbReference type="PANTHER" id="PTHR23319">
    <property type="entry name" value="GRAM DOMAIN CONTAINING 1B, ISOFORM E"/>
    <property type="match status" value="1"/>
</dbReference>
<dbReference type="EMBL" id="JADNRY010000030">
    <property type="protein sequence ID" value="KAF9071696.1"/>
    <property type="molecule type" value="Genomic_DNA"/>
</dbReference>
<feature type="compositionally biased region" description="Acidic residues" evidence="6">
    <location>
        <begin position="392"/>
        <end position="408"/>
    </location>
</feature>
<dbReference type="PROSITE" id="PS51778">
    <property type="entry name" value="VAST"/>
    <property type="match status" value="1"/>
</dbReference>
<dbReference type="Pfam" id="PF16016">
    <property type="entry name" value="VASt"/>
    <property type="match status" value="1"/>
</dbReference>
<dbReference type="InterPro" id="IPR051482">
    <property type="entry name" value="Cholesterol_transport"/>
</dbReference>
<feature type="compositionally biased region" description="Low complexity" evidence="6">
    <location>
        <begin position="277"/>
        <end position="291"/>
    </location>
</feature>
<feature type="domain" description="VASt" evidence="7">
    <location>
        <begin position="605"/>
        <end position="779"/>
    </location>
</feature>
<feature type="compositionally biased region" description="Basic and acidic residues" evidence="6">
    <location>
        <begin position="913"/>
        <end position="925"/>
    </location>
</feature>
<dbReference type="OrthoDB" id="2162691at2759"/>
<keyword evidence="9" id="KW-1185">Reference proteome</keyword>
<evidence type="ECO:0000256" key="1">
    <source>
        <dbReference type="ARBA" id="ARBA00004167"/>
    </source>
</evidence>
<proteinExistence type="inferred from homology"/>
<reference evidence="8" key="1">
    <citation type="submission" date="2020-11" db="EMBL/GenBank/DDBJ databases">
        <authorList>
            <consortium name="DOE Joint Genome Institute"/>
            <person name="Ahrendt S."/>
            <person name="Riley R."/>
            <person name="Andreopoulos W."/>
            <person name="Labutti K."/>
            <person name="Pangilinan J."/>
            <person name="Ruiz-Duenas F.J."/>
            <person name="Barrasa J.M."/>
            <person name="Sanchez-Garcia M."/>
            <person name="Camarero S."/>
            <person name="Miyauchi S."/>
            <person name="Serrano A."/>
            <person name="Linde D."/>
            <person name="Babiker R."/>
            <person name="Drula E."/>
            <person name="Ayuso-Fernandez I."/>
            <person name="Pacheco R."/>
            <person name="Padilla G."/>
            <person name="Ferreira P."/>
            <person name="Barriuso J."/>
            <person name="Kellner H."/>
            <person name="Castanera R."/>
            <person name="Alfaro M."/>
            <person name="Ramirez L."/>
            <person name="Pisabarro A.G."/>
            <person name="Kuo A."/>
            <person name="Tritt A."/>
            <person name="Lipzen A."/>
            <person name="He G."/>
            <person name="Yan M."/>
            <person name="Ng V."/>
            <person name="Cullen D."/>
            <person name="Martin F."/>
            <person name="Rosso M.-N."/>
            <person name="Henrissat B."/>
            <person name="Hibbett D."/>
            <person name="Martinez A.T."/>
            <person name="Grigoriev I.V."/>
        </authorList>
    </citation>
    <scope>NUCLEOTIDE SEQUENCE</scope>
    <source>
        <strain evidence="8">AH 40177</strain>
    </source>
</reference>
<protein>
    <recommendedName>
        <fullName evidence="7">VASt domain-containing protein</fullName>
    </recommendedName>
</protein>
<dbReference type="InterPro" id="IPR004182">
    <property type="entry name" value="GRAM"/>
</dbReference>
<dbReference type="GO" id="GO:0005789">
    <property type="term" value="C:endoplasmic reticulum membrane"/>
    <property type="evidence" value="ECO:0007669"/>
    <property type="project" value="TreeGrafter"/>
</dbReference>
<feature type="compositionally biased region" description="Polar residues" evidence="6">
    <location>
        <begin position="78"/>
        <end position="92"/>
    </location>
</feature>
<evidence type="ECO:0000256" key="6">
    <source>
        <dbReference type="SAM" id="MobiDB-lite"/>
    </source>
</evidence>
<dbReference type="GO" id="GO:0032366">
    <property type="term" value="P:intracellular sterol transport"/>
    <property type="evidence" value="ECO:0007669"/>
    <property type="project" value="TreeGrafter"/>
</dbReference>
<organism evidence="8 9">
    <name type="scientific">Rhodocollybia butyracea</name>
    <dbReference type="NCBI Taxonomy" id="206335"/>
    <lineage>
        <taxon>Eukaryota</taxon>
        <taxon>Fungi</taxon>
        <taxon>Dikarya</taxon>
        <taxon>Basidiomycota</taxon>
        <taxon>Agaricomycotina</taxon>
        <taxon>Agaricomycetes</taxon>
        <taxon>Agaricomycetidae</taxon>
        <taxon>Agaricales</taxon>
        <taxon>Marasmiineae</taxon>
        <taxon>Omphalotaceae</taxon>
        <taxon>Rhodocollybia</taxon>
    </lineage>
</organism>
<keyword evidence="3" id="KW-0812">Transmembrane</keyword>
<evidence type="ECO:0000256" key="4">
    <source>
        <dbReference type="ARBA" id="ARBA00022989"/>
    </source>
</evidence>
<feature type="region of interest" description="Disordered" evidence="6">
    <location>
        <begin position="1"/>
        <end position="421"/>
    </location>
</feature>
<dbReference type="GO" id="GO:0140268">
    <property type="term" value="C:endoplasmic reticulum-plasma membrane contact site"/>
    <property type="evidence" value="ECO:0007669"/>
    <property type="project" value="TreeGrafter"/>
</dbReference>
<dbReference type="GO" id="GO:0032934">
    <property type="term" value="F:sterol binding"/>
    <property type="evidence" value="ECO:0007669"/>
    <property type="project" value="TreeGrafter"/>
</dbReference>
<dbReference type="GO" id="GO:0005886">
    <property type="term" value="C:plasma membrane"/>
    <property type="evidence" value="ECO:0007669"/>
    <property type="project" value="TreeGrafter"/>
</dbReference>
<evidence type="ECO:0000256" key="5">
    <source>
        <dbReference type="ARBA" id="ARBA00023136"/>
    </source>
</evidence>
<evidence type="ECO:0000259" key="7">
    <source>
        <dbReference type="PROSITE" id="PS51778"/>
    </source>
</evidence>
<feature type="region of interest" description="Disordered" evidence="6">
    <location>
        <begin position="902"/>
        <end position="925"/>
    </location>
</feature>
<evidence type="ECO:0000256" key="2">
    <source>
        <dbReference type="ARBA" id="ARBA00006582"/>
    </source>
</evidence>
<comment type="caution">
    <text evidence="8">The sequence shown here is derived from an EMBL/GenBank/DDBJ whole genome shotgun (WGS) entry which is preliminary data.</text>
</comment>
<dbReference type="Proteomes" id="UP000772434">
    <property type="component" value="Unassembled WGS sequence"/>
</dbReference>
<evidence type="ECO:0000256" key="3">
    <source>
        <dbReference type="ARBA" id="ARBA00022692"/>
    </source>
</evidence>
<name>A0A9P5PYE9_9AGAR</name>
<dbReference type="Gene3D" id="2.30.29.30">
    <property type="entry name" value="Pleckstrin-homology domain (PH domain)/Phosphotyrosine-binding domain (PTB)"/>
    <property type="match status" value="1"/>
</dbReference>
<dbReference type="Pfam" id="PF02893">
    <property type="entry name" value="GRAM"/>
    <property type="match status" value="1"/>
</dbReference>
<accession>A0A9P5PYE9</accession>
<comment type="similarity">
    <text evidence="2">Belongs to the YSP2 family.</text>
</comment>
<dbReference type="InterPro" id="IPR031968">
    <property type="entry name" value="VASt"/>
</dbReference>
<feature type="compositionally biased region" description="Low complexity" evidence="6">
    <location>
        <begin position="334"/>
        <end position="355"/>
    </location>
</feature>
<feature type="region of interest" description="Disordered" evidence="6">
    <location>
        <begin position="1000"/>
        <end position="1022"/>
    </location>
</feature>
<feature type="compositionally biased region" description="Low complexity" evidence="6">
    <location>
        <begin position="120"/>
        <end position="156"/>
    </location>
</feature>
<dbReference type="PANTHER" id="PTHR23319:SF4">
    <property type="entry name" value="GRAM DOMAIN CONTAINING 1B, ISOFORM E"/>
    <property type="match status" value="1"/>
</dbReference>
<feature type="compositionally biased region" description="Polar residues" evidence="6">
    <location>
        <begin position="299"/>
        <end position="323"/>
    </location>
</feature>
<gene>
    <name evidence="8" type="ORF">BDP27DRAFT_1321753</name>
</gene>
<keyword evidence="5" id="KW-0472">Membrane</keyword>
<dbReference type="AlphaFoldDB" id="A0A9P5PYE9"/>
<evidence type="ECO:0000313" key="9">
    <source>
        <dbReference type="Proteomes" id="UP000772434"/>
    </source>
</evidence>
<dbReference type="CDD" id="cd13220">
    <property type="entry name" value="PH-GRAM_GRAMDC"/>
    <property type="match status" value="1"/>
</dbReference>
<keyword evidence="4" id="KW-1133">Transmembrane helix</keyword>
<feature type="compositionally biased region" description="Basic residues" evidence="6">
    <location>
        <begin position="356"/>
        <end position="367"/>
    </location>
</feature>
<dbReference type="SMART" id="SM00568">
    <property type="entry name" value="GRAM"/>
    <property type="match status" value="1"/>
</dbReference>
<dbReference type="InterPro" id="IPR011993">
    <property type="entry name" value="PH-like_dom_sf"/>
</dbReference>
<sequence length="1022" mass="109009">MAPGFLSKLVRNPSGHHTRDRSEPNGRTRSPSPVPPVPNGRRSRALSSSDSPSPAPSEFGNLSKTNLNVKPHSRVPSIKTQDNSSDTSSIVNPNFMIVPPSPKLEPIEGLPATSSVNGKSPAPSTAAAPTAASTAGKPSSLKSSSTHSLQTTLDSSPIPPVPSLPNEVRKMPSNRSLTGLTMNGVQHSRAATAPAPVPHQAEVDDMTPIVESPTSESPPDDISTPKPYSAFLSSPQRDSDAVSIRSTGTTSSPPNSGGKKKEPSSKPWRRTPTSKPSGLASAIAASGLAMANPAMGAQHQAQISPPQVARTGTVSSRKASTDGTPYMSRSGGASSSTQFSPSRSTKSRRSSIGSSNKRRGNGHRKNLSVHSDNGNSEFVPDAANLDYYSGLESDDSEDESMDESDDDDIRSAIGGIGGGDGRVHEIPVTGFAVASSRRNADFHEMFRTIPEGDYLIEDYGCALQREILIQGRLYISENHICFHANILGWITDLSIPIDEITALEKKMTAFVIPNAILITTRQAKYSFASFLSRDTTYDVIYNIWRLVRPGGGARSPDTASIASGGGGSAGPSPSGIIEGTIIGGNGLADVQNKVTQCKCGKEGKHYSETALNTVIPGTPEKIHNLMFTSGFIKDFLVTNQKLMELQMSDWSPGTDNHLSRTMSYIKPLNGSIGPRQTKCEIRDEVTYLDFAPTSPNAYSSTLTTTRTPDVPSGSVFSVKTLTCITYASAISSRVVVTTELEWTGKSWFKSVINSSAIDGQKTFHQDLEKAMRAYIREHQTEFVPEGVQLDVVVAPPTSPGGDITGSGTNGVAATDALGSPGGTDAVKGPTTGARGAQWAWDTFDGAWGVARKSTKGALELLGDVLPSMRPKLSSTSVLYLIILGLVMSNIWTWMRVPKGVKEVGSGSGPRRMGKAEREDSEREDRERWIHGVVTALWDELAAGKGPMPVSEVQLPDTPSSQSTIPLPKSYEDMDIHTEVAAHHKALDSVEERIKKIRDMLNSLSQGGGQEGTQKMNELDELD</sequence>
<feature type="region of interest" description="Disordered" evidence="6">
    <location>
        <begin position="551"/>
        <end position="571"/>
    </location>
</feature>